<gene>
    <name evidence="2" type="ORF">BCR36DRAFT_373586</name>
</gene>
<reference evidence="2 3" key="2">
    <citation type="submission" date="2016-08" db="EMBL/GenBank/DDBJ databases">
        <title>Pervasive Adenine N6-methylation of Active Genes in Fungi.</title>
        <authorList>
            <consortium name="DOE Joint Genome Institute"/>
            <person name="Mondo S.J."/>
            <person name="Dannebaum R.O."/>
            <person name="Kuo R.C."/>
            <person name="Labutti K."/>
            <person name="Haridas S."/>
            <person name="Kuo A."/>
            <person name="Salamov A."/>
            <person name="Ahrendt S.R."/>
            <person name="Lipzen A."/>
            <person name="Sullivan W."/>
            <person name="Andreopoulos W.B."/>
            <person name="Clum A."/>
            <person name="Lindquist E."/>
            <person name="Daum C."/>
            <person name="Ramamoorthy G.K."/>
            <person name="Gryganskyi A."/>
            <person name="Culley D."/>
            <person name="Magnuson J.K."/>
            <person name="James T.Y."/>
            <person name="O'Malley M.A."/>
            <person name="Stajich J.E."/>
            <person name="Spatafora J.W."/>
            <person name="Visel A."/>
            <person name="Grigoriev I.V."/>
        </authorList>
    </citation>
    <scope>NUCLEOTIDE SEQUENCE [LARGE SCALE GENOMIC DNA]</scope>
    <source>
        <strain evidence="3">finn</strain>
    </source>
</reference>
<protein>
    <submittedName>
        <fullName evidence="2">Uncharacterized protein</fullName>
    </submittedName>
</protein>
<dbReference type="AlphaFoldDB" id="A0A1Y1UZK5"/>
<dbReference type="EMBL" id="MCFH01000049">
    <property type="protein sequence ID" value="ORX43935.1"/>
    <property type="molecule type" value="Genomic_DNA"/>
</dbReference>
<sequence length="248" mass="29393">MLYLITYILAYIPLIYSLNVAINNVPDNFVLKYKEAIWGEDFNHEYYCRENNCIEIKYNEELNTFIEFPDENNNLKYYITDFFIYDDNLKKFLSFYDGYYSYDNSTYISVKCNNDSDCLYNKCIENHCAYNIYNDVSPVTNCTTIYKVFALFDYSYVHCGRPHNAPCTKDNECASKSCSTYDRYRNLGVNTCNYVSTNNFPSDSTHIKKIVQTCICIIILICLCILMCIIRCCYKIYLKYKDYDFNKI</sequence>
<name>A0A1Y1UZK5_9FUNG</name>
<comment type="caution">
    <text evidence="2">The sequence shown here is derived from an EMBL/GenBank/DDBJ whole genome shotgun (WGS) entry which is preliminary data.</text>
</comment>
<keyword evidence="1" id="KW-0472">Membrane</keyword>
<evidence type="ECO:0000256" key="1">
    <source>
        <dbReference type="SAM" id="Phobius"/>
    </source>
</evidence>
<keyword evidence="1" id="KW-0812">Transmembrane</keyword>
<keyword evidence="3" id="KW-1185">Reference proteome</keyword>
<proteinExistence type="predicted"/>
<organism evidence="2 3">
    <name type="scientific">Piromyces finnis</name>
    <dbReference type="NCBI Taxonomy" id="1754191"/>
    <lineage>
        <taxon>Eukaryota</taxon>
        <taxon>Fungi</taxon>
        <taxon>Fungi incertae sedis</taxon>
        <taxon>Chytridiomycota</taxon>
        <taxon>Chytridiomycota incertae sedis</taxon>
        <taxon>Neocallimastigomycetes</taxon>
        <taxon>Neocallimastigales</taxon>
        <taxon>Neocallimastigaceae</taxon>
        <taxon>Piromyces</taxon>
    </lineage>
</organism>
<reference evidence="2 3" key="1">
    <citation type="submission" date="2016-08" db="EMBL/GenBank/DDBJ databases">
        <title>Genomes of anaerobic fungi encode conserved fungal cellulosomes for biomass hydrolysis.</title>
        <authorList>
            <consortium name="DOE Joint Genome Institute"/>
            <person name="Haitjema C.H."/>
            <person name="Gilmore S.P."/>
            <person name="Henske J.K."/>
            <person name="Solomon K.V."/>
            <person name="De Groot R."/>
            <person name="Kuo A."/>
            <person name="Mondo S.J."/>
            <person name="Salamov A.A."/>
            <person name="Labutti K."/>
            <person name="Zhao Z."/>
            <person name="Chiniquy J."/>
            <person name="Barry K."/>
            <person name="Brewer H.M."/>
            <person name="Purvine S.O."/>
            <person name="Wright A.T."/>
            <person name="Boxma B."/>
            <person name="Van Alen T."/>
            <person name="Hackstein J.H."/>
            <person name="Baker S.E."/>
            <person name="Grigoriev I.V."/>
            <person name="O'Malley M.A."/>
        </authorList>
    </citation>
    <scope>NUCLEOTIDE SEQUENCE [LARGE SCALE GENOMIC DNA]</scope>
    <source>
        <strain evidence="3">finn</strain>
    </source>
</reference>
<evidence type="ECO:0000313" key="3">
    <source>
        <dbReference type="Proteomes" id="UP000193719"/>
    </source>
</evidence>
<accession>A0A1Y1UZK5</accession>
<feature type="transmembrane region" description="Helical" evidence="1">
    <location>
        <begin position="210"/>
        <end position="234"/>
    </location>
</feature>
<evidence type="ECO:0000313" key="2">
    <source>
        <dbReference type="EMBL" id="ORX43935.1"/>
    </source>
</evidence>
<keyword evidence="1" id="KW-1133">Transmembrane helix</keyword>
<dbReference type="Proteomes" id="UP000193719">
    <property type="component" value="Unassembled WGS sequence"/>
</dbReference>
<dbReference type="OrthoDB" id="10492044at2759"/>